<dbReference type="GO" id="GO:0005524">
    <property type="term" value="F:ATP binding"/>
    <property type="evidence" value="ECO:0007669"/>
    <property type="project" value="UniProtKB-KW"/>
</dbReference>
<keyword evidence="4 6" id="KW-0067">ATP-binding</keyword>
<sequence>MHESGSSAAGSEPILSARNLVKHFPIRSTGLIRRQVGTVHAVCDVSFDLGHGETLGLVGESGCGKSTTARLVLNLIEATSGEVLYEGTDLTALSPKKMRELRQDLQIVFQDPYASLDPRMPVNEIVAEPLRIHGRYDRGGRTAVQDLLRTVGLKPEHGNRFPHEFSGGQRQRIGVARALALRPKVLVLDEPVSALDVSIQAGVLNLLDELQAELGLSYLFVSHDLSVVRHIADRIAVMYLGRIVETGTASELFEGPAHPYTQALISAIPLPDPRKQRARERITVVGDVPSPADPPSGCRFRTRCPKFAAELSDAERSRCVDEVPELVDRGQGHPAACHYAERKTLI</sequence>
<evidence type="ECO:0000313" key="7">
    <source>
        <dbReference type="Proteomes" id="UP001296706"/>
    </source>
</evidence>
<keyword evidence="3" id="KW-0547">Nucleotide-binding</keyword>
<reference evidence="6 7" key="1">
    <citation type="submission" date="2020-04" db="EMBL/GenBank/DDBJ databases">
        <authorList>
            <person name="Klaysubun C."/>
            <person name="Duangmal K."/>
            <person name="Lipun K."/>
        </authorList>
    </citation>
    <scope>NUCLEOTIDE SEQUENCE [LARGE SCALE GENOMIC DNA]</scope>
    <source>
        <strain evidence="6 7">JCM 11839</strain>
    </source>
</reference>
<dbReference type="InterPro" id="IPR003593">
    <property type="entry name" value="AAA+_ATPase"/>
</dbReference>
<dbReference type="InterPro" id="IPR013563">
    <property type="entry name" value="Oligopep_ABC_C"/>
</dbReference>
<dbReference type="InterPro" id="IPR017871">
    <property type="entry name" value="ABC_transporter-like_CS"/>
</dbReference>
<dbReference type="InterPro" id="IPR027417">
    <property type="entry name" value="P-loop_NTPase"/>
</dbReference>
<dbReference type="PROSITE" id="PS00211">
    <property type="entry name" value="ABC_TRANSPORTER_1"/>
    <property type="match status" value="1"/>
</dbReference>
<organism evidence="6 7">
    <name type="scientific">Pseudonocardia xinjiangensis</name>
    <dbReference type="NCBI Taxonomy" id="75289"/>
    <lineage>
        <taxon>Bacteria</taxon>
        <taxon>Bacillati</taxon>
        <taxon>Actinomycetota</taxon>
        <taxon>Actinomycetes</taxon>
        <taxon>Pseudonocardiales</taxon>
        <taxon>Pseudonocardiaceae</taxon>
        <taxon>Pseudonocardia</taxon>
    </lineage>
</organism>
<proteinExistence type="inferred from homology"/>
<dbReference type="RefSeq" id="WP_169396845.1">
    <property type="nucleotide sequence ID" value="NZ_BAAAJH010000012.1"/>
</dbReference>
<name>A0ABX1RH96_9PSEU</name>
<dbReference type="InterPro" id="IPR050319">
    <property type="entry name" value="ABC_transp_ATP-bind"/>
</dbReference>
<evidence type="ECO:0000313" key="6">
    <source>
        <dbReference type="EMBL" id="NMH78745.1"/>
    </source>
</evidence>
<dbReference type="EMBL" id="JAAXKY010000051">
    <property type="protein sequence ID" value="NMH78745.1"/>
    <property type="molecule type" value="Genomic_DNA"/>
</dbReference>
<dbReference type="Proteomes" id="UP001296706">
    <property type="component" value="Unassembled WGS sequence"/>
</dbReference>
<evidence type="ECO:0000259" key="5">
    <source>
        <dbReference type="PROSITE" id="PS50893"/>
    </source>
</evidence>
<comment type="similarity">
    <text evidence="1">Belongs to the ABC transporter superfamily.</text>
</comment>
<dbReference type="SUPFAM" id="SSF52540">
    <property type="entry name" value="P-loop containing nucleoside triphosphate hydrolases"/>
    <property type="match status" value="1"/>
</dbReference>
<dbReference type="SMART" id="SM00382">
    <property type="entry name" value="AAA"/>
    <property type="match status" value="1"/>
</dbReference>
<dbReference type="CDD" id="cd03257">
    <property type="entry name" value="ABC_NikE_OppD_transporters"/>
    <property type="match status" value="1"/>
</dbReference>
<dbReference type="PROSITE" id="PS50893">
    <property type="entry name" value="ABC_TRANSPORTER_2"/>
    <property type="match status" value="1"/>
</dbReference>
<dbReference type="NCBIfam" id="TIGR01727">
    <property type="entry name" value="oligo_HPY"/>
    <property type="match status" value="1"/>
</dbReference>
<feature type="domain" description="ABC transporter" evidence="5">
    <location>
        <begin position="26"/>
        <end position="265"/>
    </location>
</feature>
<dbReference type="InterPro" id="IPR003439">
    <property type="entry name" value="ABC_transporter-like_ATP-bd"/>
</dbReference>
<evidence type="ECO:0000256" key="4">
    <source>
        <dbReference type="ARBA" id="ARBA00022840"/>
    </source>
</evidence>
<dbReference type="Gene3D" id="3.40.50.300">
    <property type="entry name" value="P-loop containing nucleotide triphosphate hydrolases"/>
    <property type="match status" value="1"/>
</dbReference>
<dbReference type="Pfam" id="PF08352">
    <property type="entry name" value="oligo_HPY"/>
    <property type="match status" value="1"/>
</dbReference>
<dbReference type="Pfam" id="PF00005">
    <property type="entry name" value="ABC_tran"/>
    <property type="match status" value="1"/>
</dbReference>
<accession>A0ABX1RH96</accession>
<evidence type="ECO:0000256" key="2">
    <source>
        <dbReference type="ARBA" id="ARBA00022448"/>
    </source>
</evidence>
<comment type="caution">
    <text evidence="6">The sequence shown here is derived from an EMBL/GenBank/DDBJ whole genome shotgun (WGS) entry which is preliminary data.</text>
</comment>
<protein>
    <submittedName>
        <fullName evidence="6">ATP-binding cassette domain-containing protein</fullName>
    </submittedName>
</protein>
<dbReference type="PANTHER" id="PTHR43776">
    <property type="entry name" value="TRANSPORT ATP-BINDING PROTEIN"/>
    <property type="match status" value="1"/>
</dbReference>
<evidence type="ECO:0000256" key="3">
    <source>
        <dbReference type="ARBA" id="ARBA00022741"/>
    </source>
</evidence>
<evidence type="ECO:0000256" key="1">
    <source>
        <dbReference type="ARBA" id="ARBA00005417"/>
    </source>
</evidence>
<keyword evidence="2" id="KW-0813">Transport</keyword>
<dbReference type="PANTHER" id="PTHR43776:SF7">
    <property type="entry name" value="D,D-DIPEPTIDE TRANSPORT ATP-BINDING PROTEIN DDPF-RELATED"/>
    <property type="match status" value="1"/>
</dbReference>
<gene>
    <name evidence="6" type="ORF">HF577_16850</name>
</gene>
<keyword evidence="7" id="KW-1185">Reference proteome</keyword>